<evidence type="ECO:0000313" key="1">
    <source>
        <dbReference type="EMBL" id="MEA5446508.1"/>
    </source>
</evidence>
<comment type="caution">
    <text evidence="1">The sequence shown here is derived from an EMBL/GenBank/DDBJ whole genome shotgun (WGS) entry which is preliminary data.</text>
</comment>
<dbReference type="SUPFAM" id="SSF53335">
    <property type="entry name" value="S-adenosyl-L-methionine-dependent methyltransferases"/>
    <property type="match status" value="1"/>
</dbReference>
<keyword evidence="1" id="KW-0808">Transferase</keyword>
<dbReference type="InterPro" id="IPR029063">
    <property type="entry name" value="SAM-dependent_MTases_sf"/>
</dbReference>
<dbReference type="Pfam" id="PF13578">
    <property type="entry name" value="Methyltransf_24"/>
    <property type="match status" value="1"/>
</dbReference>
<keyword evidence="2" id="KW-1185">Reference proteome</keyword>
<keyword evidence="1" id="KW-0489">Methyltransferase</keyword>
<protein>
    <submittedName>
        <fullName evidence="1">Class I SAM-dependent methyltransferase</fullName>
        <ecNumber evidence="1">2.1.1.-</ecNumber>
    </submittedName>
</protein>
<name>A0AAP6JGA6_9GAMM</name>
<dbReference type="GO" id="GO:0008168">
    <property type="term" value="F:methyltransferase activity"/>
    <property type="evidence" value="ECO:0007669"/>
    <property type="project" value="UniProtKB-KW"/>
</dbReference>
<accession>A0AAP6JGA6</accession>
<dbReference type="RefSeq" id="WP_346052790.1">
    <property type="nucleotide sequence ID" value="NZ_JAYGII010000036.1"/>
</dbReference>
<reference evidence="1 2" key="1">
    <citation type="submission" date="2023-12" db="EMBL/GenBank/DDBJ databases">
        <title>Whole-genome sequencing of halo(alkali)philic microorganisms from hypersaline lakes.</title>
        <authorList>
            <person name="Sorokin D.Y."/>
            <person name="Merkel A.Y."/>
            <person name="Messina E."/>
            <person name="Yakimov M."/>
        </authorList>
    </citation>
    <scope>NUCLEOTIDE SEQUENCE [LARGE SCALE GENOMIC DNA]</scope>
    <source>
        <strain evidence="1 2">AB-CW1</strain>
    </source>
</reference>
<organism evidence="1 2">
    <name type="scientific">Natronospira elongata</name>
    <dbReference type="NCBI Taxonomy" id="3110268"/>
    <lineage>
        <taxon>Bacteria</taxon>
        <taxon>Pseudomonadati</taxon>
        <taxon>Pseudomonadota</taxon>
        <taxon>Gammaproteobacteria</taxon>
        <taxon>Natronospirales</taxon>
        <taxon>Natronospiraceae</taxon>
        <taxon>Natronospira</taxon>
    </lineage>
</organism>
<evidence type="ECO:0000313" key="2">
    <source>
        <dbReference type="Proteomes" id="UP001302316"/>
    </source>
</evidence>
<dbReference type="Gene3D" id="3.40.50.150">
    <property type="entry name" value="Vaccinia Virus protein VP39"/>
    <property type="match status" value="1"/>
</dbReference>
<dbReference type="GO" id="GO:0032259">
    <property type="term" value="P:methylation"/>
    <property type="evidence" value="ECO:0007669"/>
    <property type="project" value="UniProtKB-KW"/>
</dbReference>
<proteinExistence type="predicted"/>
<gene>
    <name evidence="1" type="ORF">VCB98_11835</name>
</gene>
<sequence length="214" mass="24857">MENWYPERILAGEFGEKFNSTTIKFIEQHSGLMDVPDKSVLRFAEIGIWKGGTSYQLARLLNDKGELYLFDYQEKVDFVSQRLAESGFRKVRGFGSSQRYLDSYNWALGQLLENHPYPIFDYVYLDGAHTWAVDALTFFLADKLLKPGGFFDFDDYGWRLRGSSLDPEKVPETSEMYTDEQIDAKQVKLIVERLVRPSGRYTEVVKNKIFRKDG</sequence>
<dbReference type="Proteomes" id="UP001302316">
    <property type="component" value="Unassembled WGS sequence"/>
</dbReference>
<dbReference type="AlphaFoldDB" id="A0AAP6JGA6"/>
<dbReference type="EC" id="2.1.1.-" evidence="1"/>
<dbReference type="EMBL" id="JAYGII010000036">
    <property type="protein sequence ID" value="MEA5446508.1"/>
    <property type="molecule type" value="Genomic_DNA"/>
</dbReference>